<dbReference type="OrthoDB" id="10000533at2759"/>
<evidence type="ECO:0000256" key="2">
    <source>
        <dbReference type="ARBA" id="ARBA00022857"/>
    </source>
</evidence>
<comment type="caution">
    <text evidence="5">The sequence shown here is derived from an EMBL/GenBank/DDBJ whole genome shotgun (WGS) entry which is preliminary data.</text>
</comment>
<dbReference type="GeneID" id="62168209"/>
<dbReference type="InterPro" id="IPR051609">
    <property type="entry name" value="NmrA/Isoflavone_reductase-like"/>
</dbReference>
<evidence type="ECO:0000256" key="3">
    <source>
        <dbReference type="ARBA" id="ARBA00023002"/>
    </source>
</evidence>
<dbReference type="InterPro" id="IPR008030">
    <property type="entry name" value="NmrA-like"/>
</dbReference>
<dbReference type="Pfam" id="PF05368">
    <property type="entry name" value="NmrA"/>
    <property type="match status" value="1"/>
</dbReference>
<dbReference type="GO" id="GO:0016491">
    <property type="term" value="F:oxidoreductase activity"/>
    <property type="evidence" value="ECO:0007669"/>
    <property type="project" value="UniProtKB-KW"/>
</dbReference>
<accession>A0A9P6HT45</accession>
<reference evidence="5" key="2">
    <citation type="submission" date="2020-11" db="EMBL/GenBank/DDBJ databases">
        <title>Whole genome sequencing of Colletotrichum sp.</title>
        <authorList>
            <person name="Li H."/>
        </authorList>
    </citation>
    <scope>NUCLEOTIDE SEQUENCE</scope>
    <source>
        <strain evidence="5">CkLH20</strain>
    </source>
</reference>
<dbReference type="Gene3D" id="3.40.50.720">
    <property type="entry name" value="NAD(P)-binding Rossmann-like Domain"/>
    <property type="match status" value="1"/>
</dbReference>
<dbReference type="PANTHER" id="PTHR47706">
    <property type="entry name" value="NMRA-LIKE FAMILY PROTEIN"/>
    <property type="match status" value="1"/>
</dbReference>
<evidence type="ECO:0000313" key="5">
    <source>
        <dbReference type="EMBL" id="KAF9870063.1"/>
    </source>
</evidence>
<dbReference type="SUPFAM" id="SSF51735">
    <property type="entry name" value="NAD(P)-binding Rossmann-fold domains"/>
    <property type="match status" value="1"/>
</dbReference>
<evidence type="ECO:0000259" key="4">
    <source>
        <dbReference type="Pfam" id="PF05368"/>
    </source>
</evidence>
<keyword evidence="2" id="KW-0521">NADP</keyword>
<dbReference type="Gene3D" id="3.90.25.10">
    <property type="entry name" value="UDP-galactose 4-epimerase, domain 1"/>
    <property type="match status" value="1"/>
</dbReference>
<name>A0A9P6HT45_9PEZI</name>
<keyword evidence="6" id="KW-1185">Reference proteome</keyword>
<evidence type="ECO:0000256" key="1">
    <source>
        <dbReference type="ARBA" id="ARBA00005725"/>
    </source>
</evidence>
<keyword evidence="3" id="KW-0560">Oxidoreductase</keyword>
<reference evidence="5" key="1">
    <citation type="submission" date="2020-03" db="EMBL/GenBank/DDBJ databases">
        <authorList>
            <person name="He L."/>
        </authorList>
    </citation>
    <scope>NUCLEOTIDE SEQUENCE</scope>
    <source>
        <strain evidence="5">CkLH20</strain>
    </source>
</reference>
<comment type="similarity">
    <text evidence="1">Belongs to the NmrA-type oxidoreductase family. Isoflavone reductase subfamily.</text>
</comment>
<proteinExistence type="inferred from homology"/>
<dbReference type="Proteomes" id="UP000781932">
    <property type="component" value="Unassembled WGS sequence"/>
</dbReference>
<sequence>MVKIAIAGASSSFAHDVIDAILAKGDHEILALSRQVSQAVIGSWIPCSALHENKRDAATDGRVVCKAVNYDDRNALTETLRGCDVVLCFFTGADPASATQREKVLIDAAINAGVRRFAPSEWATQSNSGTLVYGFKDEFRRYLEDVNKEQKVIEYTLFQPGLFLDFFAHPRPGGRKAIVPGNGDYPLVLTTVRDTAAMIAEAIEYTGEWPTTGGIRGSRMMVSDLVKVAESLRGSFDIEKVDEGDILSGQLSAEWVPILKHPGIPVGQEVVMSRFTAQQFIQGTITGAWDVSDDWNKLMPNFTFTSAKDYLTEIWGSNA</sequence>
<dbReference type="PANTHER" id="PTHR47706:SF4">
    <property type="entry name" value="NMRA-LIKE DOMAIN-CONTAINING PROTEIN"/>
    <property type="match status" value="1"/>
</dbReference>
<protein>
    <recommendedName>
        <fullName evidence="4">NmrA-like domain-containing protein</fullName>
    </recommendedName>
</protein>
<dbReference type="InterPro" id="IPR036291">
    <property type="entry name" value="NAD(P)-bd_dom_sf"/>
</dbReference>
<organism evidence="5 6">
    <name type="scientific">Colletotrichum karsti</name>
    <dbReference type="NCBI Taxonomy" id="1095194"/>
    <lineage>
        <taxon>Eukaryota</taxon>
        <taxon>Fungi</taxon>
        <taxon>Dikarya</taxon>
        <taxon>Ascomycota</taxon>
        <taxon>Pezizomycotina</taxon>
        <taxon>Sordariomycetes</taxon>
        <taxon>Hypocreomycetidae</taxon>
        <taxon>Glomerellales</taxon>
        <taxon>Glomerellaceae</taxon>
        <taxon>Colletotrichum</taxon>
        <taxon>Colletotrichum boninense species complex</taxon>
    </lineage>
</organism>
<feature type="domain" description="NmrA-like" evidence="4">
    <location>
        <begin position="3"/>
        <end position="222"/>
    </location>
</feature>
<dbReference type="EMBL" id="JAATWM020000059">
    <property type="protein sequence ID" value="KAF9870063.1"/>
    <property type="molecule type" value="Genomic_DNA"/>
</dbReference>
<gene>
    <name evidence="5" type="ORF">CkaCkLH20_12422</name>
</gene>
<evidence type="ECO:0000313" key="6">
    <source>
        <dbReference type="Proteomes" id="UP000781932"/>
    </source>
</evidence>
<dbReference type="RefSeq" id="XP_038739524.1">
    <property type="nucleotide sequence ID" value="XM_038895135.1"/>
</dbReference>
<dbReference type="AlphaFoldDB" id="A0A9P6HT45"/>